<comment type="subcellular location">
    <subcellularLocation>
        <location evidence="1">Cell membrane</location>
        <topology evidence="1">Single-pass membrane protein</topology>
    </subcellularLocation>
</comment>
<dbReference type="Pfam" id="PF02472">
    <property type="entry name" value="ExbD"/>
    <property type="match status" value="1"/>
</dbReference>
<evidence type="ECO:0000256" key="6">
    <source>
        <dbReference type="SAM" id="Phobius"/>
    </source>
</evidence>
<organism evidence="7">
    <name type="scientific">Hemiselmis tepida</name>
    <dbReference type="NCBI Taxonomy" id="464990"/>
    <lineage>
        <taxon>Eukaryota</taxon>
        <taxon>Cryptophyceae</taxon>
        <taxon>Cryptomonadales</taxon>
        <taxon>Hemiselmidaceae</taxon>
        <taxon>Hemiselmis</taxon>
    </lineage>
</organism>
<keyword evidence="5 6" id="KW-0472">Membrane</keyword>
<evidence type="ECO:0000256" key="3">
    <source>
        <dbReference type="ARBA" id="ARBA00022692"/>
    </source>
</evidence>
<evidence type="ECO:0000313" key="7">
    <source>
        <dbReference type="EMBL" id="CAD8801617.1"/>
    </source>
</evidence>
<evidence type="ECO:0008006" key="8">
    <source>
        <dbReference type="Google" id="ProtNLM"/>
    </source>
</evidence>
<keyword evidence="3 6" id="KW-0812">Transmembrane</keyword>
<protein>
    <recommendedName>
        <fullName evidence="8">Biopolymer transporter ExbD</fullName>
    </recommendedName>
</protein>
<dbReference type="AlphaFoldDB" id="A0A7S0W693"/>
<dbReference type="PANTHER" id="PTHR30558:SF13">
    <property type="entry name" value="BIOPOLYMER TRANSPORT PROTEIN EXBD2"/>
    <property type="match status" value="1"/>
</dbReference>
<feature type="transmembrane region" description="Helical" evidence="6">
    <location>
        <begin position="21"/>
        <end position="42"/>
    </location>
</feature>
<reference evidence="7" key="1">
    <citation type="submission" date="2021-01" db="EMBL/GenBank/DDBJ databases">
        <authorList>
            <person name="Corre E."/>
            <person name="Pelletier E."/>
            <person name="Niang G."/>
            <person name="Scheremetjew M."/>
            <person name="Finn R."/>
            <person name="Kale V."/>
            <person name="Holt S."/>
            <person name="Cochrane G."/>
            <person name="Meng A."/>
            <person name="Brown T."/>
            <person name="Cohen L."/>
        </authorList>
    </citation>
    <scope>NUCLEOTIDE SEQUENCE</scope>
    <source>
        <strain evidence="7">CCMP443</strain>
    </source>
</reference>
<gene>
    <name evidence="7" type="ORF">HTEP1355_LOCUS15290</name>
</gene>
<evidence type="ECO:0000256" key="2">
    <source>
        <dbReference type="ARBA" id="ARBA00022475"/>
    </source>
</evidence>
<dbReference type="GO" id="GO:0005886">
    <property type="term" value="C:plasma membrane"/>
    <property type="evidence" value="ECO:0007669"/>
    <property type="project" value="UniProtKB-SubCell"/>
</dbReference>
<dbReference type="GO" id="GO:0022857">
    <property type="term" value="F:transmembrane transporter activity"/>
    <property type="evidence" value="ECO:0007669"/>
    <property type="project" value="InterPro"/>
</dbReference>
<proteinExistence type="predicted"/>
<name>A0A7S0W693_9CRYP</name>
<evidence type="ECO:0000256" key="1">
    <source>
        <dbReference type="ARBA" id="ARBA00004162"/>
    </source>
</evidence>
<evidence type="ECO:0000256" key="4">
    <source>
        <dbReference type="ARBA" id="ARBA00022989"/>
    </source>
</evidence>
<dbReference type="EMBL" id="HBFN01026461">
    <property type="protein sequence ID" value="CAD8801617.1"/>
    <property type="molecule type" value="Transcribed_RNA"/>
</dbReference>
<evidence type="ECO:0000256" key="5">
    <source>
        <dbReference type="ARBA" id="ARBA00023136"/>
    </source>
</evidence>
<sequence>MARRKRQSMAGGGGAEDDVNLTPMLDVVFILLIFFIVTSTFAQEETIGLEPPPPPSPDQQDQPQVPAILIYIDESNLITVNGRVTDIGSVRANIERVRAENPESQVVIQAHPKSRNGVIVLIRDAAYNAGYTTGVNLVLSQTE</sequence>
<accession>A0A7S0W693</accession>
<keyword evidence="2" id="KW-1003">Cell membrane</keyword>
<dbReference type="InterPro" id="IPR003400">
    <property type="entry name" value="ExbD"/>
</dbReference>
<dbReference type="PANTHER" id="PTHR30558">
    <property type="entry name" value="EXBD MEMBRANE COMPONENT OF PMF-DRIVEN MACROMOLECULE IMPORT SYSTEM"/>
    <property type="match status" value="1"/>
</dbReference>
<keyword evidence="4 6" id="KW-1133">Transmembrane helix</keyword>